<dbReference type="InterPro" id="IPR002347">
    <property type="entry name" value="SDR_fam"/>
</dbReference>
<accession>E4UA91</accession>
<name>E4UA91_OCEP5</name>
<dbReference type="AlphaFoldDB" id="E4UA91"/>
<dbReference type="GO" id="GO:0016616">
    <property type="term" value="F:oxidoreductase activity, acting on the CH-OH group of donors, NAD or NADP as acceptor"/>
    <property type="evidence" value="ECO:0007669"/>
    <property type="project" value="TreeGrafter"/>
</dbReference>
<dbReference type="PANTHER" id="PTHR42760">
    <property type="entry name" value="SHORT-CHAIN DEHYDROGENASES/REDUCTASES FAMILY MEMBER"/>
    <property type="match status" value="1"/>
</dbReference>
<dbReference type="RefSeq" id="WP_013458704.1">
    <property type="nucleotide sequence ID" value="NC_014761.1"/>
</dbReference>
<organism evidence="2 3">
    <name type="scientific">Oceanithermus profundus (strain DSM 14977 / NBRC 100410 / VKM B-2274 / 506)</name>
    <dbReference type="NCBI Taxonomy" id="670487"/>
    <lineage>
        <taxon>Bacteria</taxon>
        <taxon>Thermotogati</taxon>
        <taxon>Deinococcota</taxon>
        <taxon>Deinococci</taxon>
        <taxon>Thermales</taxon>
        <taxon>Thermaceae</taxon>
        <taxon>Oceanithermus</taxon>
    </lineage>
</organism>
<dbReference type="GO" id="GO:0030497">
    <property type="term" value="P:fatty acid elongation"/>
    <property type="evidence" value="ECO:0007669"/>
    <property type="project" value="TreeGrafter"/>
</dbReference>
<evidence type="ECO:0000313" key="3">
    <source>
        <dbReference type="Proteomes" id="UP000008722"/>
    </source>
</evidence>
<protein>
    <submittedName>
        <fullName evidence="2">Short-chain dehydrogenase/reductase SDR</fullName>
    </submittedName>
</protein>
<dbReference type="CDD" id="cd05233">
    <property type="entry name" value="SDR_c"/>
    <property type="match status" value="1"/>
</dbReference>
<dbReference type="InterPro" id="IPR036291">
    <property type="entry name" value="NAD(P)-bd_dom_sf"/>
</dbReference>
<proteinExistence type="inferred from homology"/>
<sequence>MKEPRLAELIALDGKRALVTGAAGGIGRAVALRLAEAGAELVLVDRDREGLERLRRKLDGRAEAYALDLAQKPAIDALWRDLAGRAPELLVNNAGVYAFRDLLEVDEAFYRRQMAVNLDAVYWMTQGFLAAREGRSGALVNVGSIEAFLPFAPGLAHYDAAKLGVVALTRAVAREYGPRIRANVVVPGGVATEGVRRLRKQAILGVELGKVGVAYNFNQRLPLRRFGRPDEVARAVLFLVSDLASYVTGAVLAVDGGFLST</sequence>
<dbReference type="SUPFAM" id="SSF51735">
    <property type="entry name" value="NAD(P)-binding Rossmann-fold domains"/>
    <property type="match status" value="1"/>
</dbReference>
<dbReference type="STRING" id="670487.Ocepr_2084"/>
<dbReference type="HOGENOM" id="CLU_010194_1_2_0"/>
<keyword evidence="3" id="KW-1185">Reference proteome</keyword>
<dbReference type="Gene3D" id="3.40.50.720">
    <property type="entry name" value="NAD(P)-binding Rossmann-like Domain"/>
    <property type="match status" value="1"/>
</dbReference>
<dbReference type="PANTHER" id="PTHR42760:SF135">
    <property type="entry name" value="BLL7886 PROTEIN"/>
    <property type="match status" value="1"/>
</dbReference>
<dbReference type="PRINTS" id="PR00081">
    <property type="entry name" value="GDHRDH"/>
</dbReference>
<comment type="similarity">
    <text evidence="1">Belongs to the short-chain dehydrogenases/reductases (SDR) family.</text>
</comment>
<dbReference type="EMBL" id="CP002361">
    <property type="protein sequence ID" value="ADR37534.1"/>
    <property type="molecule type" value="Genomic_DNA"/>
</dbReference>
<reference evidence="2 3" key="2">
    <citation type="journal article" date="2011" name="Stand. Genomic Sci.">
        <title>Complete genome sequence of Oceanithermus profundus type strain (506).</title>
        <authorList>
            <person name="Pati A."/>
            <person name="Zhang X."/>
            <person name="Lapidus A."/>
            <person name="Nolan M."/>
            <person name="Lucas S."/>
            <person name="Del Rio T.G."/>
            <person name="Tice H."/>
            <person name="Cheng J.F."/>
            <person name="Tapia R."/>
            <person name="Han C."/>
            <person name="Goodwin L."/>
            <person name="Pitluck S."/>
            <person name="Liolios K."/>
            <person name="Pagani I."/>
            <person name="Ivanova N."/>
            <person name="Mavromatis K."/>
            <person name="Chen A."/>
            <person name="Palaniappan K."/>
            <person name="Hauser L."/>
            <person name="Jeffries C.D."/>
            <person name="Brambilla E.M."/>
            <person name="Rohl A."/>
            <person name="Mwirichia R."/>
            <person name="Rohde M."/>
            <person name="Tindall B.J."/>
            <person name="Sikorski J."/>
            <person name="Wirth R."/>
            <person name="Goker M."/>
            <person name="Woyke T."/>
            <person name="Detter J.C."/>
            <person name="Bristow J."/>
            <person name="Eisen J.A."/>
            <person name="Markowitz V."/>
            <person name="Hugenholtz P."/>
            <person name="Kyrpides N.C."/>
            <person name="Klenk H.P."/>
            <person name="Land M."/>
        </authorList>
    </citation>
    <scope>NUCLEOTIDE SEQUENCE [LARGE SCALE GENOMIC DNA]</scope>
    <source>
        <strain evidence="3">DSM 14977 / NBRC 100410 / VKM B-2274 / 506</strain>
    </source>
</reference>
<dbReference type="Pfam" id="PF13561">
    <property type="entry name" value="adh_short_C2"/>
    <property type="match status" value="1"/>
</dbReference>
<dbReference type="eggNOG" id="COG1028">
    <property type="taxonomic scope" value="Bacteria"/>
</dbReference>
<evidence type="ECO:0000256" key="1">
    <source>
        <dbReference type="ARBA" id="ARBA00006484"/>
    </source>
</evidence>
<dbReference type="PRINTS" id="PR00080">
    <property type="entry name" value="SDRFAMILY"/>
</dbReference>
<dbReference type="KEGG" id="opr:Ocepr_2084"/>
<reference evidence="3" key="1">
    <citation type="submission" date="2010-11" db="EMBL/GenBank/DDBJ databases">
        <title>The complete sequence of chromosome of Oceanithermus profundus DSM 14977.</title>
        <authorList>
            <consortium name="US DOE Joint Genome Institute (JGI-PGF)"/>
            <person name="Lucas S."/>
            <person name="Copeland A."/>
            <person name="Lapidus A."/>
            <person name="Bruce D."/>
            <person name="Goodwin L."/>
            <person name="Pitluck S."/>
            <person name="Kyrpides N."/>
            <person name="Mavromatis K."/>
            <person name="Pagani I."/>
            <person name="Ivanova N."/>
            <person name="Zhang X."/>
            <person name="Brettin T."/>
            <person name="Detter J.C."/>
            <person name="Tapia R."/>
            <person name="Han C."/>
            <person name="Land M."/>
            <person name="Hauser L."/>
            <person name="Markowitz V."/>
            <person name="Cheng J.-F."/>
            <person name="Hugenholtz P."/>
            <person name="Woyke T."/>
            <person name="Wu D."/>
            <person name="Tindall B."/>
            <person name="Faehnrich R."/>
            <person name="Brambilla E."/>
            <person name="Klenk H.-P."/>
            <person name="Eisen J.A."/>
        </authorList>
    </citation>
    <scope>NUCLEOTIDE SEQUENCE [LARGE SCALE GENOMIC DNA]</scope>
    <source>
        <strain evidence="3">DSM 14977 / NBRC 100410 / VKM B-2274 / 506</strain>
    </source>
</reference>
<evidence type="ECO:0000313" key="2">
    <source>
        <dbReference type="EMBL" id="ADR37534.1"/>
    </source>
</evidence>
<dbReference type="FunFam" id="3.40.50.720:FF:000084">
    <property type="entry name" value="Short-chain dehydrogenase reductase"/>
    <property type="match status" value="1"/>
</dbReference>
<dbReference type="Proteomes" id="UP000008722">
    <property type="component" value="Chromosome"/>
</dbReference>
<gene>
    <name evidence="2" type="ordered locus">Ocepr_2084</name>
</gene>